<protein>
    <submittedName>
        <fullName evidence="1">Uncharacterized protein</fullName>
    </submittedName>
</protein>
<organism evidence="1 2">
    <name type="scientific">Nephila pilipes</name>
    <name type="common">Giant wood spider</name>
    <name type="synonym">Nephila maculata</name>
    <dbReference type="NCBI Taxonomy" id="299642"/>
    <lineage>
        <taxon>Eukaryota</taxon>
        <taxon>Metazoa</taxon>
        <taxon>Ecdysozoa</taxon>
        <taxon>Arthropoda</taxon>
        <taxon>Chelicerata</taxon>
        <taxon>Arachnida</taxon>
        <taxon>Araneae</taxon>
        <taxon>Araneomorphae</taxon>
        <taxon>Entelegynae</taxon>
        <taxon>Araneoidea</taxon>
        <taxon>Nephilidae</taxon>
        <taxon>Nephila</taxon>
    </lineage>
</organism>
<evidence type="ECO:0000313" key="1">
    <source>
        <dbReference type="EMBL" id="GFS99593.1"/>
    </source>
</evidence>
<name>A0A8X6TC30_NEPPI</name>
<proteinExistence type="predicted"/>
<dbReference type="AlphaFoldDB" id="A0A8X6TC30"/>
<dbReference type="Proteomes" id="UP000887013">
    <property type="component" value="Unassembled WGS sequence"/>
</dbReference>
<sequence>MGNRTGLALTLKCDTCSQTALSRLASGHIKCLSFSANKIFSLCPRCQDHQASPEYIMYCTSKDIYMDHLLVLYFLRFNDFIDLV</sequence>
<accession>A0A8X6TC30</accession>
<dbReference type="OrthoDB" id="6463140at2759"/>
<keyword evidence="2" id="KW-1185">Reference proteome</keyword>
<reference evidence="1" key="1">
    <citation type="submission" date="2020-08" db="EMBL/GenBank/DDBJ databases">
        <title>Multicomponent nature underlies the extraordinary mechanical properties of spider dragline silk.</title>
        <authorList>
            <person name="Kono N."/>
            <person name="Nakamura H."/>
            <person name="Mori M."/>
            <person name="Yoshida Y."/>
            <person name="Ohtoshi R."/>
            <person name="Malay A.D."/>
            <person name="Moran D.A.P."/>
            <person name="Tomita M."/>
            <person name="Numata K."/>
            <person name="Arakawa K."/>
        </authorList>
    </citation>
    <scope>NUCLEOTIDE SEQUENCE</scope>
</reference>
<dbReference type="EMBL" id="BMAW01006621">
    <property type="protein sequence ID" value="GFS99593.1"/>
    <property type="molecule type" value="Genomic_DNA"/>
</dbReference>
<comment type="caution">
    <text evidence="1">The sequence shown here is derived from an EMBL/GenBank/DDBJ whole genome shotgun (WGS) entry which is preliminary data.</text>
</comment>
<gene>
    <name evidence="1" type="ORF">NPIL_305071</name>
</gene>
<evidence type="ECO:0000313" key="2">
    <source>
        <dbReference type="Proteomes" id="UP000887013"/>
    </source>
</evidence>